<dbReference type="EMBL" id="CAJOBC010000628">
    <property type="protein sequence ID" value="CAF3608764.1"/>
    <property type="molecule type" value="Genomic_DNA"/>
</dbReference>
<dbReference type="Proteomes" id="UP000681722">
    <property type="component" value="Unassembled WGS sequence"/>
</dbReference>
<dbReference type="Proteomes" id="UP000663829">
    <property type="component" value="Unassembled WGS sequence"/>
</dbReference>
<name>A0A813UEF7_9BILA</name>
<dbReference type="EMBL" id="CAJNOK010033915">
    <property type="protein sequence ID" value="CAF1499062.1"/>
    <property type="molecule type" value="Genomic_DNA"/>
</dbReference>
<dbReference type="Proteomes" id="UP000677228">
    <property type="component" value="Unassembled WGS sequence"/>
</dbReference>
<sequence length="71" mass="8293">MKEKVEDSQFTQQKNNRTSQLFDENQQIIRQLKLISLPENFVSKNQIKSLVSQVNEGYETESNGKIEFLVC</sequence>
<proteinExistence type="predicted"/>
<evidence type="ECO:0000313" key="2">
    <source>
        <dbReference type="EMBL" id="CAF1499062.1"/>
    </source>
</evidence>
<accession>A0A813UEF7</accession>
<evidence type="ECO:0000313" key="3">
    <source>
        <dbReference type="EMBL" id="CAF3608764.1"/>
    </source>
</evidence>
<evidence type="ECO:0000313" key="1">
    <source>
        <dbReference type="EMBL" id="CAF0822247.1"/>
    </source>
</evidence>
<organism evidence="1 5">
    <name type="scientific">Didymodactylos carnosus</name>
    <dbReference type="NCBI Taxonomy" id="1234261"/>
    <lineage>
        <taxon>Eukaryota</taxon>
        <taxon>Metazoa</taxon>
        <taxon>Spiralia</taxon>
        <taxon>Gnathifera</taxon>
        <taxon>Rotifera</taxon>
        <taxon>Eurotatoria</taxon>
        <taxon>Bdelloidea</taxon>
        <taxon>Philodinida</taxon>
        <taxon>Philodinidae</taxon>
        <taxon>Didymodactylos</taxon>
    </lineage>
</organism>
<dbReference type="EMBL" id="CAJNOQ010000628">
    <property type="protein sequence ID" value="CAF0822247.1"/>
    <property type="molecule type" value="Genomic_DNA"/>
</dbReference>
<dbReference type="EMBL" id="CAJOBA010055916">
    <property type="protein sequence ID" value="CAF4287688.1"/>
    <property type="molecule type" value="Genomic_DNA"/>
</dbReference>
<protein>
    <submittedName>
        <fullName evidence="1">Uncharacterized protein</fullName>
    </submittedName>
</protein>
<dbReference type="AlphaFoldDB" id="A0A813UEF7"/>
<gene>
    <name evidence="1" type="ORF">GPM918_LOCUS4608</name>
    <name evidence="2" type="ORF">OVA965_LOCUS36851</name>
    <name evidence="3" type="ORF">SRO942_LOCUS4609</name>
    <name evidence="4" type="ORF">TMI583_LOCUS37884</name>
</gene>
<keyword evidence="5" id="KW-1185">Reference proteome</keyword>
<evidence type="ECO:0000313" key="4">
    <source>
        <dbReference type="EMBL" id="CAF4287688.1"/>
    </source>
</evidence>
<comment type="caution">
    <text evidence="1">The sequence shown here is derived from an EMBL/GenBank/DDBJ whole genome shotgun (WGS) entry which is preliminary data.</text>
</comment>
<reference evidence="1" key="1">
    <citation type="submission" date="2021-02" db="EMBL/GenBank/DDBJ databases">
        <authorList>
            <person name="Nowell W R."/>
        </authorList>
    </citation>
    <scope>NUCLEOTIDE SEQUENCE</scope>
</reference>
<evidence type="ECO:0000313" key="5">
    <source>
        <dbReference type="Proteomes" id="UP000663829"/>
    </source>
</evidence>
<dbReference type="Proteomes" id="UP000682733">
    <property type="component" value="Unassembled WGS sequence"/>
</dbReference>